<keyword evidence="7" id="KW-1185">Reference proteome</keyword>
<dbReference type="InterPro" id="IPR013780">
    <property type="entry name" value="Glyco_hydro_b"/>
</dbReference>
<dbReference type="InterPro" id="IPR001547">
    <property type="entry name" value="Glyco_hydro_5"/>
</dbReference>
<dbReference type="PANTHER" id="PTHR31308">
    <property type="match status" value="1"/>
</dbReference>
<dbReference type="InterPro" id="IPR052066">
    <property type="entry name" value="Glycosphingolipid_Hydrolases"/>
</dbReference>
<dbReference type="SUPFAM" id="SSF51445">
    <property type="entry name" value="(Trans)glycosidases"/>
    <property type="match status" value="1"/>
</dbReference>
<dbReference type="GO" id="GO:0050295">
    <property type="term" value="F:steryl-beta-glucosidase activity"/>
    <property type="evidence" value="ECO:0007669"/>
    <property type="project" value="TreeGrafter"/>
</dbReference>
<gene>
    <name evidence="6" type="ORF">PILCRDRAFT_814803</name>
</gene>
<name>A0A0C3CCA8_PILCF</name>
<proteinExistence type="inferred from homology"/>
<dbReference type="Pfam" id="PF18564">
    <property type="entry name" value="Glyco_hydro_5_C"/>
    <property type="match status" value="1"/>
</dbReference>
<reference evidence="7" key="2">
    <citation type="submission" date="2015-01" db="EMBL/GenBank/DDBJ databases">
        <title>Evolutionary Origins and Diversification of the Mycorrhizal Mutualists.</title>
        <authorList>
            <consortium name="DOE Joint Genome Institute"/>
            <consortium name="Mycorrhizal Genomics Consortium"/>
            <person name="Kohler A."/>
            <person name="Kuo A."/>
            <person name="Nagy L.G."/>
            <person name="Floudas D."/>
            <person name="Copeland A."/>
            <person name="Barry K.W."/>
            <person name="Cichocki N."/>
            <person name="Veneault-Fourrey C."/>
            <person name="LaButti K."/>
            <person name="Lindquist E.A."/>
            <person name="Lipzen A."/>
            <person name="Lundell T."/>
            <person name="Morin E."/>
            <person name="Murat C."/>
            <person name="Riley R."/>
            <person name="Ohm R."/>
            <person name="Sun H."/>
            <person name="Tunlid A."/>
            <person name="Henrissat B."/>
            <person name="Grigoriev I.V."/>
            <person name="Hibbett D.S."/>
            <person name="Martin F."/>
        </authorList>
    </citation>
    <scope>NUCLEOTIDE SEQUENCE [LARGE SCALE GENOMIC DNA]</scope>
    <source>
        <strain evidence="7">F 1598</strain>
    </source>
</reference>
<evidence type="ECO:0000259" key="5">
    <source>
        <dbReference type="Pfam" id="PF18564"/>
    </source>
</evidence>
<sequence length="877" mass="97812">MPLVPSTSPATGHPTNGAFIHTTDSSFVDNAGRTLLLRGVNLSGSSKAPLGMPSYVLQGFWESAENGGESFVGRPLNLDDGSADVHLARLRGWGFNMIRFPVTWEALEHAGPGKYDYEYMDYIVRVLRKCKEYGFKVYMDPHQDIWSRFSGGSGAPYWTLLACGINPRNFTATQSALLHCEYPLSQCPDPAKFPPMQWATNYGRLAAQTLFTLFFAGRMFAPKAVIDEQNIQDYLQSHFIKAFGELADRIRDAGGLYEECVIGWDSMNEPSEGFCGYEDLNLVSEEQGSTLKKGSSPTPVQSLKLGMGQAQTVNSWHFGSTGPRRDGTVTIDPKGLTIWADPATETDGVHPKWGWKRSPQWQLGICIWALHGVWDIESGYILRPNYFRFAPEEDLEFIKDFWRPHWLAYSKRIRQSHPEAIMFIHPPVFATPPPIEEDDLRGRCCYSPHYYDGLTLITRHWNWFNSDALGLIRGKYKNVLQSVKIGERAIRKSLQEQLGMFKDDALLISTGTHTYPTIIGEIGTPFDMDGKRSYGWTDNGKYMGDYSNQQKALDASLNAADGPNALNWTIWTYCPDSDHTWGDGWNMEDLSLWSADDLRPKMKEVDGFGVRDGSTAGLLKSKSASSFTPGSTSPIAMAGRSNFSLSTLPVGNGSSYDENQKIDMTSWENPYDFLTDGARAVRAFSRPWPTAVIGVPKDINFDISKAEFKLTVLVRPEDAPRPRDDVSLSSAGMDKEEELATEIYVPLAQYAHDKYVPNSQDQDDENTKCSTEIMSDTPDGSRNVSTINLSNLLPHVSSAGLIPPAVLDISVNVSEGRWETDGQTVKWWYPVPKEGECDKEYTIEIRRNGGVMKSAAAEGALSCWYDLLCPGENCCIM</sequence>
<evidence type="ECO:0000256" key="1">
    <source>
        <dbReference type="ARBA" id="ARBA00005641"/>
    </source>
</evidence>
<dbReference type="STRING" id="765440.A0A0C3CCA8"/>
<dbReference type="Gene3D" id="3.20.20.80">
    <property type="entry name" value="Glycosidases"/>
    <property type="match status" value="2"/>
</dbReference>
<dbReference type="Pfam" id="PF00150">
    <property type="entry name" value="Cellulase"/>
    <property type="match status" value="1"/>
</dbReference>
<dbReference type="InterPro" id="IPR017853">
    <property type="entry name" value="GH"/>
</dbReference>
<keyword evidence="2 6" id="KW-0378">Hydrolase</keyword>
<dbReference type="InterPro" id="IPR018087">
    <property type="entry name" value="Glyco_hydro_5_CS"/>
</dbReference>
<evidence type="ECO:0000256" key="3">
    <source>
        <dbReference type="ARBA" id="ARBA00023295"/>
    </source>
</evidence>
<evidence type="ECO:0000313" key="7">
    <source>
        <dbReference type="Proteomes" id="UP000054166"/>
    </source>
</evidence>
<feature type="domain" description="Glycoside hydrolase family 5" evidence="4">
    <location>
        <begin position="87"/>
        <end position="146"/>
    </location>
</feature>
<evidence type="ECO:0000256" key="2">
    <source>
        <dbReference type="ARBA" id="ARBA00022801"/>
    </source>
</evidence>
<reference evidence="6 7" key="1">
    <citation type="submission" date="2014-04" db="EMBL/GenBank/DDBJ databases">
        <authorList>
            <consortium name="DOE Joint Genome Institute"/>
            <person name="Kuo A."/>
            <person name="Tarkka M."/>
            <person name="Buscot F."/>
            <person name="Kohler A."/>
            <person name="Nagy L.G."/>
            <person name="Floudas D."/>
            <person name="Copeland A."/>
            <person name="Barry K.W."/>
            <person name="Cichocki N."/>
            <person name="Veneault-Fourrey C."/>
            <person name="LaButti K."/>
            <person name="Lindquist E.A."/>
            <person name="Lipzen A."/>
            <person name="Lundell T."/>
            <person name="Morin E."/>
            <person name="Murat C."/>
            <person name="Sun H."/>
            <person name="Tunlid A."/>
            <person name="Henrissat B."/>
            <person name="Grigoriev I.V."/>
            <person name="Hibbett D.S."/>
            <person name="Martin F."/>
            <person name="Nordberg H.P."/>
            <person name="Cantor M.N."/>
            <person name="Hua S.X."/>
        </authorList>
    </citation>
    <scope>NUCLEOTIDE SEQUENCE [LARGE SCALE GENOMIC DNA]</scope>
    <source>
        <strain evidence="6 7">F 1598</strain>
    </source>
</reference>
<dbReference type="InterPro" id="IPR041036">
    <property type="entry name" value="GH5_C"/>
</dbReference>
<dbReference type="GO" id="GO:1904462">
    <property type="term" value="P:ergosteryl 3-beta-D-glucoside catabolic process"/>
    <property type="evidence" value="ECO:0007669"/>
    <property type="project" value="TreeGrafter"/>
</dbReference>
<dbReference type="HOGENOM" id="CLU_009024_0_0_1"/>
<dbReference type="InParanoid" id="A0A0C3CCA8"/>
<dbReference type="EMBL" id="KN832979">
    <property type="protein sequence ID" value="KIM87312.1"/>
    <property type="molecule type" value="Genomic_DNA"/>
</dbReference>
<dbReference type="AlphaFoldDB" id="A0A0C3CCA8"/>
<dbReference type="GO" id="GO:0000272">
    <property type="term" value="P:polysaccharide catabolic process"/>
    <property type="evidence" value="ECO:0007669"/>
    <property type="project" value="InterPro"/>
</dbReference>
<protein>
    <submittedName>
        <fullName evidence="6">Glycoside hydrolase family 5 protein</fullName>
    </submittedName>
</protein>
<dbReference type="PANTHER" id="PTHR31308:SF6">
    <property type="entry name" value="GLYCOSIDE HYDROLASE FAMILY 5 C-TERMINAL DOMAIN-CONTAINING PROTEIN"/>
    <property type="match status" value="1"/>
</dbReference>
<organism evidence="6 7">
    <name type="scientific">Piloderma croceum (strain F 1598)</name>
    <dbReference type="NCBI Taxonomy" id="765440"/>
    <lineage>
        <taxon>Eukaryota</taxon>
        <taxon>Fungi</taxon>
        <taxon>Dikarya</taxon>
        <taxon>Basidiomycota</taxon>
        <taxon>Agaricomycotina</taxon>
        <taxon>Agaricomycetes</taxon>
        <taxon>Agaricomycetidae</taxon>
        <taxon>Atheliales</taxon>
        <taxon>Atheliaceae</taxon>
        <taxon>Piloderma</taxon>
    </lineage>
</organism>
<comment type="similarity">
    <text evidence="1">Belongs to the glycosyl hydrolase 5 (cellulase A) family.</text>
</comment>
<dbReference type="Proteomes" id="UP000054166">
    <property type="component" value="Unassembled WGS sequence"/>
</dbReference>
<keyword evidence="3" id="KW-0326">Glycosidase</keyword>
<evidence type="ECO:0000313" key="6">
    <source>
        <dbReference type="EMBL" id="KIM87312.1"/>
    </source>
</evidence>
<dbReference type="PROSITE" id="PS00659">
    <property type="entry name" value="GLYCOSYL_HYDROL_F5"/>
    <property type="match status" value="1"/>
</dbReference>
<accession>A0A0C3CCA8</accession>
<dbReference type="Gene3D" id="2.60.40.1180">
    <property type="entry name" value="Golgi alpha-mannosidase II"/>
    <property type="match status" value="1"/>
</dbReference>
<evidence type="ECO:0000259" key="4">
    <source>
        <dbReference type="Pfam" id="PF00150"/>
    </source>
</evidence>
<dbReference type="OrthoDB" id="9971853at2759"/>
<feature type="domain" description="Glycoside hydrolase family 5 C-terminal" evidence="5">
    <location>
        <begin position="686"/>
        <end position="756"/>
    </location>
</feature>